<gene>
    <name evidence="2" type="ORF">BGW36DRAFT_355285</name>
</gene>
<evidence type="ECO:0000313" key="2">
    <source>
        <dbReference type="EMBL" id="KAH8703888.1"/>
    </source>
</evidence>
<accession>A0AAD4L461</accession>
<comment type="caution">
    <text evidence="2">The sequence shown here is derived from an EMBL/GenBank/DDBJ whole genome shotgun (WGS) entry which is preliminary data.</text>
</comment>
<feature type="transmembrane region" description="Helical" evidence="1">
    <location>
        <begin position="373"/>
        <end position="399"/>
    </location>
</feature>
<keyword evidence="1" id="KW-1133">Transmembrane helix</keyword>
<dbReference type="Proteomes" id="UP001201262">
    <property type="component" value="Unassembled WGS sequence"/>
</dbReference>
<name>A0AAD4L461_9EURO</name>
<sequence length="458" mass="50058">MVTDTYPYGYDTNVPSIVTEICSSRTNNQPTTLSNFFDIQWRRYITQIDYNHIIDNGSTYLAGAYRPLQSVILNNAIESVEGLIVDTVNGGIGFRNHTVPSGVFANGGSSPGPNRSTFVENVALTDPGGFVNLGHPYPEPNQSNPTTDAQLWMRASKAEYMSNGNSTFYYNVSNPADEPEVGMKAFSYVDSYVGKTFPVQTATASSAYDSLSTDQYFSDFFSLLLNHSSSQSPHTKPPPNPFGINSTPWQDLEDLCSRYYGNDNTYINNGTNSLQNLIVTDILDKLFTSDTDKPIWGLISQKFEDHRNVSSLGMSFSICQESTIALVSQNLIWTDYAASVVTGTKEVLGAGNSGVQNTSIAVTPLVRRVCYQLLYALPALITGFILILFSGVALGLSVLSPISIATIPGQINLASTGRILTTCLYPQQCDIYAQVVNGAEAWVKPLLNFQKIQAMGWN</sequence>
<dbReference type="RefSeq" id="XP_046076906.1">
    <property type="nucleotide sequence ID" value="XM_046213627.1"/>
</dbReference>
<protein>
    <submittedName>
        <fullName evidence="2">Uncharacterized protein</fullName>
    </submittedName>
</protein>
<keyword evidence="1" id="KW-0472">Membrane</keyword>
<reference evidence="2" key="1">
    <citation type="submission" date="2021-12" db="EMBL/GenBank/DDBJ databases">
        <title>Convergent genome expansion in fungi linked to evolution of root-endophyte symbiosis.</title>
        <authorList>
            <consortium name="DOE Joint Genome Institute"/>
            <person name="Ke Y.-H."/>
            <person name="Bonito G."/>
            <person name="Liao H.-L."/>
            <person name="Looney B."/>
            <person name="Rojas-Flechas A."/>
            <person name="Nash J."/>
            <person name="Hameed K."/>
            <person name="Schadt C."/>
            <person name="Martin F."/>
            <person name="Crous P.W."/>
            <person name="Miettinen O."/>
            <person name="Magnuson J.K."/>
            <person name="Labbe J."/>
            <person name="Jacobson D."/>
            <person name="Doktycz M.J."/>
            <person name="Veneault-Fourrey C."/>
            <person name="Kuo A."/>
            <person name="Mondo S."/>
            <person name="Calhoun S."/>
            <person name="Riley R."/>
            <person name="Ohm R."/>
            <person name="LaButti K."/>
            <person name="Andreopoulos B."/>
            <person name="Pangilinan J."/>
            <person name="Nolan M."/>
            <person name="Tritt A."/>
            <person name="Clum A."/>
            <person name="Lipzen A."/>
            <person name="Daum C."/>
            <person name="Barry K."/>
            <person name="Grigoriev I.V."/>
            <person name="Vilgalys R."/>
        </authorList>
    </citation>
    <scope>NUCLEOTIDE SEQUENCE</scope>
    <source>
        <strain evidence="2">PMI_201</strain>
    </source>
</reference>
<proteinExistence type="predicted"/>
<evidence type="ECO:0000256" key="1">
    <source>
        <dbReference type="SAM" id="Phobius"/>
    </source>
</evidence>
<keyword evidence="3" id="KW-1185">Reference proteome</keyword>
<dbReference type="EMBL" id="JAJTJA010000002">
    <property type="protein sequence ID" value="KAH8703888.1"/>
    <property type="molecule type" value="Genomic_DNA"/>
</dbReference>
<evidence type="ECO:0000313" key="3">
    <source>
        <dbReference type="Proteomes" id="UP001201262"/>
    </source>
</evidence>
<keyword evidence="1" id="KW-0812">Transmembrane</keyword>
<dbReference type="AlphaFoldDB" id="A0AAD4L461"/>
<organism evidence="2 3">
    <name type="scientific">Talaromyces proteolyticus</name>
    <dbReference type="NCBI Taxonomy" id="1131652"/>
    <lineage>
        <taxon>Eukaryota</taxon>
        <taxon>Fungi</taxon>
        <taxon>Dikarya</taxon>
        <taxon>Ascomycota</taxon>
        <taxon>Pezizomycotina</taxon>
        <taxon>Eurotiomycetes</taxon>
        <taxon>Eurotiomycetidae</taxon>
        <taxon>Eurotiales</taxon>
        <taxon>Trichocomaceae</taxon>
        <taxon>Talaromyces</taxon>
        <taxon>Talaromyces sect. Bacilispori</taxon>
    </lineage>
</organism>
<dbReference type="GeneID" id="70243914"/>